<sequence>MQKFESKEQEKHYYETQATEKDFLSWYAKQAQPKYEKPSVTVDNVLMSYNRQEDALKLLLIQRNTHPFRFAWALPGGFVNPHESTADSCIRETKEETNVTISKQNIEQLHTFSTPHRDPRGWVITVSYLAFIGEEPLTAGDDAKEAKWFHIEREGDLLHLTHPEHDSIILNLKTNSSVGPSTLAFDHEQIIIKAFNRVKNKMYHEPKVLHVLGADFSITEARKVFAKFLGIPYRDIDHSNFKKALLPYLEEIGERPIGIGRPSKIYRLKQLNQD</sequence>
<dbReference type="GO" id="GO:0016787">
    <property type="term" value="F:hydrolase activity"/>
    <property type="evidence" value="ECO:0007669"/>
    <property type="project" value="UniProtKB-KW"/>
</dbReference>
<gene>
    <name evidence="2" type="ORF">PML95_08505</name>
</gene>
<dbReference type="InterPro" id="IPR000086">
    <property type="entry name" value="NUDIX_hydrolase_dom"/>
</dbReference>
<dbReference type="Pfam" id="PF00293">
    <property type="entry name" value="NUDIX"/>
    <property type="match status" value="1"/>
</dbReference>
<name>A0AAF0BCA4_9ENTE</name>
<dbReference type="RefSeq" id="WP_126763654.1">
    <property type="nucleotide sequence ID" value="NZ_BKBT01000001.1"/>
</dbReference>
<keyword evidence="2" id="KW-0378">Hydrolase</keyword>
<protein>
    <submittedName>
        <fullName evidence="2">NUDIX hydrolase</fullName>
    </submittedName>
</protein>
<dbReference type="InterPro" id="IPR015797">
    <property type="entry name" value="NUDIX_hydrolase-like_dom_sf"/>
</dbReference>
<dbReference type="PANTHER" id="PTHR43736">
    <property type="entry name" value="ADP-RIBOSE PYROPHOSPHATASE"/>
    <property type="match status" value="1"/>
</dbReference>
<dbReference type="Gene3D" id="3.90.79.10">
    <property type="entry name" value="Nucleoside Triphosphate Pyrophosphohydrolase"/>
    <property type="match status" value="1"/>
</dbReference>
<dbReference type="InterPro" id="IPR054105">
    <property type="entry name" value="WHD_NrtR"/>
</dbReference>
<feature type="domain" description="Nudix hydrolase" evidence="1">
    <location>
        <begin position="39"/>
        <end position="174"/>
    </location>
</feature>
<dbReference type="InterPro" id="IPR036388">
    <property type="entry name" value="WH-like_DNA-bd_sf"/>
</dbReference>
<accession>A0AAF0BCA4</accession>
<evidence type="ECO:0000259" key="1">
    <source>
        <dbReference type="PROSITE" id="PS51462"/>
    </source>
</evidence>
<evidence type="ECO:0000313" key="2">
    <source>
        <dbReference type="EMBL" id="WCG22428.1"/>
    </source>
</evidence>
<dbReference type="SUPFAM" id="SSF55811">
    <property type="entry name" value="Nudix"/>
    <property type="match status" value="1"/>
</dbReference>
<reference evidence="2" key="1">
    <citation type="submission" date="2023-01" db="EMBL/GenBank/DDBJ databases">
        <title>Oxazolidinone resistance genes in florfenicol resistant enterococci from beef cattle and veal calves at slaughter.</title>
        <authorList>
            <person name="Biggel M."/>
        </authorList>
    </citation>
    <scope>NUCLEOTIDE SEQUENCE</scope>
    <source>
        <strain evidence="2">K204-1</strain>
    </source>
</reference>
<organism evidence="2 3">
    <name type="scientific">Vagococcus lutrae</name>
    <dbReference type="NCBI Taxonomy" id="81947"/>
    <lineage>
        <taxon>Bacteria</taxon>
        <taxon>Bacillati</taxon>
        <taxon>Bacillota</taxon>
        <taxon>Bacilli</taxon>
        <taxon>Lactobacillales</taxon>
        <taxon>Enterococcaceae</taxon>
        <taxon>Vagococcus</taxon>
    </lineage>
</organism>
<dbReference type="Gene3D" id="1.10.287.1030">
    <property type="entry name" value="Nudix-associated domain"/>
    <property type="match status" value="1"/>
</dbReference>
<dbReference type="GeneID" id="72384175"/>
<dbReference type="Gene3D" id="1.10.10.10">
    <property type="entry name" value="Winged helix-like DNA-binding domain superfamily/Winged helix DNA-binding domain"/>
    <property type="match status" value="1"/>
</dbReference>
<proteinExistence type="predicted"/>
<dbReference type="InterPro" id="IPR036390">
    <property type="entry name" value="WH_DNA-bd_sf"/>
</dbReference>
<dbReference type="Proteomes" id="UP001179600">
    <property type="component" value="Chromosome"/>
</dbReference>
<dbReference type="Pfam" id="PF21906">
    <property type="entry name" value="WHD_NrtR"/>
    <property type="match status" value="1"/>
</dbReference>
<dbReference type="SUPFAM" id="SSF46785">
    <property type="entry name" value="Winged helix' DNA-binding domain"/>
    <property type="match status" value="1"/>
</dbReference>
<dbReference type="AlphaFoldDB" id="A0AAF0BCA4"/>
<dbReference type="PANTHER" id="PTHR43736:SF4">
    <property type="entry name" value="SLR1690 PROTEIN"/>
    <property type="match status" value="1"/>
</dbReference>
<evidence type="ECO:0000313" key="3">
    <source>
        <dbReference type="Proteomes" id="UP001179600"/>
    </source>
</evidence>
<dbReference type="PROSITE" id="PS51462">
    <property type="entry name" value="NUDIX"/>
    <property type="match status" value="1"/>
</dbReference>
<dbReference type="EMBL" id="CP116507">
    <property type="protein sequence ID" value="WCG22428.1"/>
    <property type="molecule type" value="Genomic_DNA"/>
</dbReference>
<dbReference type="CDD" id="cd18873">
    <property type="entry name" value="NUDIX_NadM_like"/>
    <property type="match status" value="1"/>
</dbReference>